<proteinExistence type="inferred from homology"/>
<dbReference type="CDD" id="cd01173">
    <property type="entry name" value="pyridoxal_pyridoxamine_kinase"/>
    <property type="match status" value="1"/>
</dbReference>
<dbReference type="InterPro" id="IPR013749">
    <property type="entry name" value="PM/HMP-P_kinase-1"/>
</dbReference>
<protein>
    <recommendedName>
        <fullName evidence="2">pyridoxal kinase</fullName>
        <ecNumber evidence="2">2.7.1.35</ecNumber>
    </recommendedName>
</protein>
<sequence>MTSTSGDVGYHDGGGGNKRVLSIQSHVVSGYVGNKAAVFPLQLLGFDVDIINSVQFSNHTGYPFGFEGEVLDGSRLLKLIDGMERNGLLSSYSGDNFPGRIGYILTGYIGSESFLSAVVSVVQKLKGLNPKCRYICDPVLGDNDQFYVPRELVGIYQREVLPLADVITPNQFEIEQLTGIAIKSIQDAQCACCALHDMGINVVLITSIVFPDADENCGGDGERRMDGDTTKKAVTPTPDSIAMFASRRKFCLQSSLQRQSNYMDQSPMMQQEELKTDLVNINDEQYVLYTPRFAGQFTGTGDLCAALFLGWTADDNELSCSLEKLAGTMHVIVKRTAAVAASLSPLINERANTLSSRELQLIQSRDDILHPPRLFRALRVPAKHTEIRNNSKEDAT</sequence>
<evidence type="ECO:0000256" key="6">
    <source>
        <dbReference type="ARBA" id="ARBA00022840"/>
    </source>
</evidence>
<evidence type="ECO:0000256" key="3">
    <source>
        <dbReference type="ARBA" id="ARBA00022679"/>
    </source>
</evidence>
<dbReference type="PANTHER" id="PTHR10534:SF2">
    <property type="entry name" value="PYRIDOXAL KINASE"/>
    <property type="match status" value="1"/>
</dbReference>
<organism evidence="8 9">
    <name type="scientific">Stephanodiscus triporus</name>
    <dbReference type="NCBI Taxonomy" id="2934178"/>
    <lineage>
        <taxon>Eukaryota</taxon>
        <taxon>Sar</taxon>
        <taxon>Stramenopiles</taxon>
        <taxon>Ochrophyta</taxon>
        <taxon>Bacillariophyta</taxon>
        <taxon>Coscinodiscophyceae</taxon>
        <taxon>Thalassiosirophycidae</taxon>
        <taxon>Stephanodiscales</taxon>
        <taxon>Stephanodiscaceae</taxon>
        <taxon>Stephanodiscus</taxon>
    </lineage>
</organism>
<dbReference type="Gene3D" id="3.40.1190.20">
    <property type="match status" value="1"/>
</dbReference>
<gene>
    <name evidence="8" type="ORF">ACHAW5_001889</name>
</gene>
<dbReference type="Proteomes" id="UP001530315">
    <property type="component" value="Unassembled WGS sequence"/>
</dbReference>
<evidence type="ECO:0000256" key="4">
    <source>
        <dbReference type="ARBA" id="ARBA00022741"/>
    </source>
</evidence>
<reference evidence="8 9" key="1">
    <citation type="submission" date="2024-10" db="EMBL/GenBank/DDBJ databases">
        <title>Updated reference genomes for cyclostephanoid diatoms.</title>
        <authorList>
            <person name="Roberts W.R."/>
            <person name="Alverson A.J."/>
        </authorList>
    </citation>
    <scope>NUCLEOTIDE SEQUENCE [LARGE SCALE GENOMIC DNA]</scope>
    <source>
        <strain evidence="8 9">AJA276-08</strain>
    </source>
</reference>
<dbReference type="PANTHER" id="PTHR10534">
    <property type="entry name" value="PYRIDOXAL KINASE"/>
    <property type="match status" value="1"/>
</dbReference>
<name>A0ABD3N229_9STRA</name>
<keyword evidence="9" id="KW-1185">Reference proteome</keyword>
<feature type="domain" description="Pyridoxamine kinase/Phosphomethylpyrimidine kinase" evidence="7">
    <location>
        <begin position="104"/>
        <end position="208"/>
    </location>
</feature>
<evidence type="ECO:0000256" key="2">
    <source>
        <dbReference type="ARBA" id="ARBA00012104"/>
    </source>
</evidence>
<accession>A0ABD3N229</accession>
<dbReference type="Pfam" id="PF08543">
    <property type="entry name" value="Phos_pyr_kin"/>
    <property type="match status" value="1"/>
</dbReference>
<dbReference type="GO" id="GO:0008478">
    <property type="term" value="F:pyridoxal kinase activity"/>
    <property type="evidence" value="ECO:0007669"/>
    <property type="project" value="UniProtKB-EC"/>
</dbReference>
<dbReference type="AlphaFoldDB" id="A0ABD3N229"/>
<dbReference type="GO" id="GO:0042816">
    <property type="term" value="P:vitamin B6 metabolic process"/>
    <property type="evidence" value="ECO:0007669"/>
    <property type="project" value="UniProtKB-ARBA"/>
</dbReference>
<evidence type="ECO:0000313" key="9">
    <source>
        <dbReference type="Proteomes" id="UP001530315"/>
    </source>
</evidence>
<keyword evidence="6" id="KW-0067">ATP-binding</keyword>
<evidence type="ECO:0000256" key="1">
    <source>
        <dbReference type="ARBA" id="ARBA00008805"/>
    </source>
</evidence>
<comment type="similarity">
    <text evidence="1">Belongs to the pyridoxine kinase family.</text>
</comment>
<dbReference type="NCBIfam" id="TIGR00687">
    <property type="entry name" value="pyridox_kin"/>
    <property type="match status" value="1"/>
</dbReference>
<evidence type="ECO:0000256" key="5">
    <source>
        <dbReference type="ARBA" id="ARBA00022777"/>
    </source>
</evidence>
<evidence type="ECO:0000313" key="8">
    <source>
        <dbReference type="EMBL" id="KAL3768592.1"/>
    </source>
</evidence>
<comment type="caution">
    <text evidence="8">The sequence shown here is derived from an EMBL/GenBank/DDBJ whole genome shotgun (WGS) entry which is preliminary data.</text>
</comment>
<keyword evidence="4" id="KW-0547">Nucleotide-binding</keyword>
<dbReference type="EMBL" id="JALLAZ020001673">
    <property type="protein sequence ID" value="KAL3768592.1"/>
    <property type="molecule type" value="Genomic_DNA"/>
</dbReference>
<dbReference type="InterPro" id="IPR029056">
    <property type="entry name" value="Ribokinase-like"/>
</dbReference>
<dbReference type="SUPFAM" id="SSF53613">
    <property type="entry name" value="Ribokinase-like"/>
    <property type="match status" value="2"/>
</dbReference>
<dbReference type="InterPro" id="IPR004625">
    <property type="entry name" value="PyrdxlKinase"/>
</dbReference>
<keyword evidence="5" id="KW-0418">Kinase</keyword>
<evidence type="ECO:0000259" key="7">
    <source>
        <dbReference type="Pfam" id="PF08543"/>
    </source>
</evidence>
<dbReference type="EC" id="2.7.1.35" evidence="2"/>
<dbReference type="GO" id="GO:0005524">
    <property type="term" value="F:ATP binding"/>
    <property type="evidence" value="ECO:0007669"/>
    <property type="project" value="UniProtKB-KW"/>
</dbReference>
<keyword evidence="3" id="KW-0808">Transferase</keyword>